<dbReference type="SUPFAM" id="SSF46785">
    <property type="entry name" value="Winged helix' DNA-binding domain"/>
    <property type="match status" value="1"/>
</dbReference>
<evidence type="ECO:0000256" key="3">
    <source>
        <dbReference type="ARBA" id="ARBA00023163"/>
    </source>
</evidence>
<dbReference type="SMART" id="SM00866">
    <property type="entry name" value="UTRA"/>
    <property type="match status" value="1"/>
</dbReference>
<dbReference type="SUPFAM" id="SSF64288">
    <property type="entry name" value="Chorismate lyase-like"/>
    <property type="match status" value="1"/>
</dbReference>
<dbReference type="Gene3D" id="1.10.10.10">
    <property type="entry name" value="Winged helix-like DNA-binding domain superfamily/Winged helix DNA-binding domain"/>
    <property type="match status" value="1"/>
</dbReference>
<accession>A0ABN3KDT7</accession>
<dbReference type="InterPro" id="IPR000524">
    <property type="entry name" value="Tscrpt_reg_HTH_GntR"/>
</dbReference>
<evidence type="ECO:0000256" key="2">
    <source>
        <dbReference type="ARBA" id="ARBA00023125"/>
    </source>
</evidence>
<dbReference type="PANTHER" id="PTHR44846:SF17">
    <property type="entry name" value="GNTR-FAMILY TRANSCRIPTIONAL REGULATOR"/>
    <property type="match status" value="1"/>
</dbReference>
<dbReference type="EMBL" id="BAAARW010000045">
    <property type="protein sequence ID" value="GAA2456917.1"/>
    <property type="molecule type" value="Genomic_DNA"/>
</dbReference>
<dbReference type="PANTHER" id="PTHR44846">
    <property type="entry name" value="MANNOSYL-D-GLYCERATE TRANSPORT/METABOLISM SYSTEM REPRESSOR MNGR-RELATED"/>
    <property type="match status" value="1"/>
</dbReference>
<dbReference type="InterPro" id="IPR028978">
    <property type="entry name" value="Chorismate_lyase_/UTRA_dom_sf"/>
</dbReference>
<keyword evidence="1" id="KW-0805">Transcription regulation</keyword>
<keyword evidence="2" id="KW-0238">DNA-binding</keyword>
<organism evidence="5 6">
    <name type="scientific">Actinomadura vinacea</name>
    <dbReference type="NCBI Taxonomy" id="115336"/>
    <lineage>
        <taxon>Bacteria</taxon>
        <taxon>Bacillati</taxon>
        <taxon>Actinomycetota</taxon>
        <taxon>Actinomycetes</taxon>
        <taxon>Streptosporangiales</taxon>
        <taxon>Thermomonosporaceae</taxon>
        <taxon>Actinomadura</taxon>
    </lineage>
</organism>
<feature type="domain" description="HTH gntR-type" evidence="4">
    <location>
        <begin position="8"/>
        <end position="76"/>
    </location>
</feature>
<dbReference type="PROSITE" id="PS50949">
    <property type="entry name" value="HTH_GNTR"/>
    <property type="match status" value="1"/>
</dbReference>
<dbReference type="InterPro" id="IPR050679">
    <property type="entry name" value="Bact_HTH_transcr_reg"/>
</dbReference>
<evidence type="ECO:0000256" key="1">
    <source>
        <dbReference type="ARBA" id="ARBA00023015"/>
    </source>
</evidence>
<name>A0ABN3KDT7_9ACTN</name>
<keyword evidence="6" id="KW-1185">Reference proteome</keyword>
<dbReference type="CDD" id="cd07377">
    <property type="entry name" value="WHTH_GntR"/>
    <property type="match status" value="1"/>
</dbReference>
<dbReference type="Pfam" id="PF07702">
    <property type="entry name" value="UTRA"/>
    <property type="match status" value="1"/>
</dbReference>
<evidence type="ECO:0000313" key="5">
    <source>
        <dbReference type="EMBL" id="GAA2456917.1"/>
    </source>
</evidence>
<gene>
    <name evidence="5" type="ORF">GCM10010191_90570</name>
</gene>
<dbReference type="InterPro" id="IPR036388">
    <property type="entry name" value="WH-like_DNA-bd_sf"/>
</dbReference>
<dbReference type="Gene3D" id="3.40.1410.10">
    <property type="entry name" value="Chorismate lyase-like"/>
    <property type="match status" value="1"/>
</dbReference>
<evidence type="ECO:0000259" key="4">
    <source>
        <dbReference type="PROSITE" id="PS50949"/>
    </source>
</evidence>
<proteinExistence type="predicted"/>
<protein>
    <submittedName>
        <fullName evidence="5">UTRA domain-containing protein</fullName>
    </submittedName>
</protein>
<dbReference type="InterPro" id="IPR011663">
    <property type="entry name" value="UTRA"/>
</dbReference>
<dbReference type="SMART" id="SM00345">
    <property type="entry name" value="HTH_GNTR"/>
    <property type="match status" value="1"/>
</dbReference>
<dbReference type="InterPro" id="IPR036390">
    <property type="entry name" value="WH_DNA-bd_sf"/>
</dbReference>
<evidence type="ECO:0000313" key="6">
    <source>
        <dbReference type="Proteomes" id="UP001501231"/>
    </source>
</evidence>
<comment type="caution">
    <text evidence="5">The sequence shown here is derived from an EMBL/GenBank/DDBJ whole genome shotgun (WGS) entry which is preliminary data.</text>
</comment>
<reference evidence="5 6" key="1">
    <citation type="journal article" date="2019" name="Int. J. Syst. Evol. Microbiol.">
        <title>The Global Catalogue of Microorganisms (GCM) 10K type strain sequencing project: providing services to taxonomists for standard genome sequencing and annotation.</title>
        <authorList>
            <consortium name="The Broad Institute Genomics Platform"/>
            <consortium name="The Broad Institute Genome Sequencing Center for Infectious Disease"/>
            <person name="Wu L."/>
            <person name="Ma J."/>
        </authorList>
    </citation>
    <scope>NUCLEOTIDE SEQUENCE [LARGE SCALE GENOMIC DNA]</scope>
    <source>
        <strain evidence="5 6">JCM 3325</strain>
    </source>
</reference>
<keyword evidence="3" id="KW-0804">Transcription</keyword>
<dbReference type="Pfam" id="PF00392">
    <property type="entry name" value="GntR"/>
    <property type="match status" value="1"/>
</dbReference>
<sequence>MSDHSAYAPKYVRIMETLRRRIKDGAYPVGEPIPSEAMLGKEFGASRPTVVRALNEMQLLGELQREHGRGTFVKAPASSGPAQHSRPGLAVLDRQEDETSVRVLEIGRRPVANPIAVLLGLAESAPVHLRRYVGLYDSISSELVSLWAPLDVARASGLDQEGPLTVPVRQLLTARTTDRLTRVDERLRARRPTDEERKALDLVENEPVLAVLGSVIDSTGRTVLAVEVVLPGSLHELEDSYLL</sequence>
<dbReference type="Proteomes" id="UP001501231">
    <property type="component" value="Unassembled WGS sequence"/>
</dbReference>